<accession>A0A261RSH8</accession>
<dbReference type="SUPFAM" id="SSF51905">
    <property type="entry name" value="FAD/NAD(P)-binding domain"/>
    <property type="match status" value="1"/>
</dbReference>
<reference evidence="5" key="1">
    <citation type="submission" date="2017-05" db="EMBL/GenBank/DDBJ databases">
        <title>Complete and WGS of Bordetella genogroups.</title>
        <authorList>
            <person name="Spilker T."/>
            <person name="Lipuma J."/>
        </authorList>
    </citation>
    <scope>NUCLEOTIDE SEQUENCE [LARGE SCALE GENOMIC DNA]</scope>
    <source>
        <strain evidence="5">AU18089</strain>
    </source>
</reference>
<evidence type="ECO:0000313" key="4">
    <source>
        <dbReference type="EMBL" id="OZI27233.1"/>
    </source>
</evidence>
<organism evidence="4 5">
    <name type="scientific">Bordetella genomosp. 7</name>
    <dbReference type="NCBI Taxonomy" id="1416805"/>
    <lineage>
        <taxon>Bacteria</taxon>
        <taxon>Pseudomonadati</taxon>
        <taxon>Pseudomonadota</taxon>
        <taxon>Betaproteobacteria</taxon>
        <taxon>Burkholderiales</taxon>
        <taxon>Alcaligenaceae</taxon>
        <taxon>Bordetella</taxon>
    </lineage>
</organism>
<comment type="caution">
    <text evidence="4">The sequence shown here is derived from an EMBL/GenBank/DDBJ whole genome shotgun (WGS) entry which is preliminary data.</text>
</comment>
<dbReference type="Proteomes" id="UP000216947">
    <property type="component" value="Unassembled WGS sequence"/>
</dbReference>
<dbReference type="GO" id="GO:0016491">
    <property type="term" value="F:oxidoreductase activity"/>
    <property type="evidence" value="ECO:0007669"/>
    <property type="project" value="UniProtKB-KW"/>
</dbReference>
<evidence type="ECO:0000313" key="5">
    <source>
        <dbReference type="Proteomes" id="UP000216947"/>
    </source>
</evidence>
<proteinExistence type="predicted"/>
<evidence type="ECO:0000256" key="2">
    <source>
        <dbReference type="ARBA" id="ARBA00023002"/>
    </source>
</evidence>
<dbReference type="InterPro" id="IPR050097">
    <property type="entry name" value="Ferredoxin-NADP_redctase_2"/>
</dbReference>
<dbReference type="AlphaFoldDB" id="A0A261RSH8"/>
<keyword evidence="2" id="KW-0560">Oxidoreductase</keyword>
<dbReference type="InterPro" id="IPR023753">
    <property type="entry name" value="FAD/NAD-binding_dom"/>
</dbReference>
<sequence length="298" mass="31132">MQQYDAVIVGGGPAGASCAIWLARLGLDALLVEAAAQPGGLAHDNPFNDDWIAVLPDVTGQQVAANIARSVRAAGVATRLNTVARRVVCRDGGFDVELEAGGQAMQARGRALVIASGVRARGLPGRPADASWPGVLVGPGSAIMAQDYTGQSVAVLGGGDNAFENFVYVRNRGAGEVHLYARTVRAQQQWVARAGNEGVHVGQYVVDPVARTVNGQAYDLILVFYGWEPQAAFADGLGLQRDPRGYIHTDPATAETSVAGVYAIGEVANRMHPCVVTSMADGVVAAKAIQRRHERGAA</sequence>
<feature type="domain" description="FAD/NAD(P)-binding" evidence="3">
    <location>
        <begin position="4"/>
        <end position="274"/>
    </location>
</feature>
<dbReference type="EMBL" id="NEVK01000001">
    <property type="protein sequence ID" value="OZI27233.1"/>
    <property type="molecule type" value="Genomic_DNA"/>
</dbReference>
<keyword evidence="5" id="KW-1185">Reference proteome</keyword>
<dbReference type="RefSeq" id="WP_094795739.1">
    <property type="nucleotide sequence ID" value="NZ_NEVK01000001.1"/>
</dbReference>
<dbReference type="Pfam" id="PF07992">
    <property type="entry name" value="Pyr_redox_2"/>
    <property type="match status" value="1"/>
</dbReference>
<dbReference type="PANTHER" id="PTHR48105">
    <property type="entry name" value="THIOREDOXIN REDUCTASE 1-RELATED-RELATED"/>
    <property type="match status" value="1"/>
</dbReference>
<gene>
    <name evidence="4" type="ORF">CAL19_00390</name>
</gene>
<evidence type="ECO:0000259" key="3">
    <source>
        <dbReference type="Pfam" id="PF07992"/>
    </source>
</evidence>
<dbReference type="Gene3D" id="3.50.50.60">
    <property type="entry name" value="FAD/NAD(P)-binding domain"/>
    <property type="match status" value="2"/>
</dbReference>
<dbReference type="InterPro" id="IPR036188">
    <property type="entry name" value="FAD/NAD-bd_sf"/>
</dbReference>
<dbReference type="PRINTS" id="PR00469">
    <property type="entry name" value="PNDRDTASEII"/>
</dbReference>
<name>A0A261RSH8_9BORD</name>
<keyword evidence="1" id="KW-0285">Flavoprotein</keyword>
<evidence type="ECO:0000256" key="1">
    <source>
        <dbReference type="ARBA" id="ARBA00022630"/>
    </source>
</evidence>
<protein>
    <submittedName>
        <fullName evidence="4">Oxidoreductase</fullName>
    </submittedName>
</protein>
<dbReference type="PRINTS" id="PR00368">
    <property type="entry name" value="FADPNR"/>
</dbReference>